<dbReference type="CDD" id="cd06091">
    <property type="entry name" value="KOW_NusG"/>
    <property type="match status" value="1"/>
</dbReference>
<dbReference type="HAMAP" id="MF_00948">
    <property type="entry name" value="NusG"/>
    <property type="match status" value="1"/>
</dbReference>
<evidence type="ECO:0000256" key="2">
    <source>
        <dbReference type="ARBA" id="ARBA00022814"/>
    </source>
</evidence>
<dbReference type="FunFam" id="2.30.30.30:FF:000002">
    <property type="entry name" value="Transcription termination/antitermination factor NusG"/>
    <property type="match status" value="1"/>
</dbReference>
<dbReference type="InterPro" id="IPR015869">
    <property type="entry name" value="Transcrpt_antiterm_NusG_bac_CS"/>
</dbReference>
<dbReference type="InterPro" id="IPR047050">
    <property type="entry name" value="NGN"/>
</dbReference>
<keyword evidence="4 5" id="KW-0804">Transcription</keyword>
<name>A0A1F7RIM9_9BACT</name>
<comment type="similarity">
    <text evidence="5 7">Belongs to the NusG family.</text>
</comment>
<gene>
    <name evidence="5" type="primary">nusG</name>
    <name evidence="10" type="ORF">A2161_16250</name>
</gene>
<sequence length="179" mass="20340">MGQEEYKWYVLHTYSGFEQKVKSSIEERIRTAGLETEVSEILIPTEEVIEVRKGKKQTSDKKFFPGYILVRMKMSEEARFVIKETPKVTDFIGTGKLPTPVPDEVVEGIKSQIEEGQKRPKPKVLFSKGEKVRVIDGPFSNFTGIVEDVNPDKATLKVMVSIFGRSTPIELEFVQVENV</sequence>
<dbReference type="InterPro" id="IPR006645">
    <property type="entry name" value="NGN-like_dom"/>
</dbReference>
<dbReference type="GO" id="GO:0006354">
    <property type="term" value="P:DNA-templated transcription elongation"/>
    <property type="evidence" value="ECO:0007669"/>
    <property type="project" value="UniProtKB-UniRule"/>
</dbReference>
<dbReference type="Pfam" id="PF00467">
    <property type="entry name" value="KOW"/>
    <property type="match status" value="1"/>
</dbReference>
<dbReference type="Gene3D" id="3.30.70.940">
    <property type="entry name" value="NusG, N-terminal domain"/>
    <property type="match status" value="1"/>
</dbReference>
<dbReference type="GO" id="GO:0005829">
    <property type="term" value="C:cytosol"/>
    <property type="evidence" value="ECO:0007669"/>
    <property type="project" value="TreeGrafter"/>
</dbReference>
<keyword evidence="3 5" id="KW-0805">Transcription regulation</keyword>
<evidence type="ECO:0000256" key="4">
    <source>
        <dbReference type="ARBA" id="ARBA00023163"/>
    </source>
</evidence>
<dbReference type="PROSITE" id="PS01014">
    <property type="entry name" value="NUSG"/>
    <property type="match status" value="1"/>
</dbReference>
<evidence type="ECO:0000256" key="7">
    <source>
        <dbReference type="RuleBase" id="RU000538"/>
    </source>
</evidence>
<dbReference type="CDD" id="cd09891">
    <property type="entry name" value="NGN_Bact_1"/>
    <property type="match status" value="1"/>
</dbReference>
<dbReference type="SMART" id="SM00739">
    <property type="entry name" value="KOW"/>
    <property type="match status" value="1"/>
</dbReference>
<dbReference type="SUPFAM" id="SSF82679">
    <property type="entry name" value="N-utilization substance G protein NusG, N-terminal domain"/>
    <property type="match status" value="1"/>
</dbReference>
<comment type="function">
    <text evidence="5 7">Participates in transcription elongation, termination and antitermination.</text>
</comment>
<evidence type="ECO:0000313" key="10">
    <source>
        <dbReference type="EMBL" id="OGL41372.1"/>
    </source>
</evidence>
<evidence type="ECO:0000259" key="9">
    <source>
        <dbReference type="SMART" id="SM00739"/>
    </source>
</evidence>
<reference evidence="10 11" key="1">
    <citation type="journal article" date="2016" name="Nat. Commun.">
        <title>Thousands of microbial genomes shed light on interconnected biogeochemical processes in an aquifer system.</title>
        <authorList>
            <person name="Anantharaman K."/>
            <person name="Brown C.T."/>
            <person name="Hug L.A."/>
            <person name="Sharon I."/>
            <person name="Castelle C.J."/>
            <person name="Probst A.J."/>
            <person name="Thomas B.C."/>
            <person name="Singh A."/>
            <person name="Wilkins M.J."/>
            <person name="Karaoz U."/>
            <person name="Brodie E.L."/>
            <person name="Williams K.H."/>
            <person name="Hubbard S.S."/>
            <person name="Banfield J.F."/>
        </authorList>
    </citation>
    <scope>NUCLEOTIDE SEQUENCE [LARGE SCALE GENOMIC DNA]</scope>
</reference>
<dbReference type="InterPro" id="IPR036735">
    <property type="entry name" value="NGN_dom_sf"/>
</dbReference>
<evidence type="ECO:0000256" key="5">
    <source>
        <dbReference type="HAMAP-Rule" id="MF_00948"/>
    </source>
</evidence>
<keyword evidence="2 5" id="KW-0889">Transcription antitermination</keyword>
<comment type="caution">
    <text evidence="10">The sequence shown here is derived from an EMBL/GenBank/DDBJ whole genome shotgun (WGS) entry which is preliminary data.</text>
</comment>
<dbReference type="PRINTS" id="PR00338">
    <property type="entry name" value="NUSGTNSCPFCT"/>
</dbReference>
<evidence type="ECO:0000259" key="8">
    <source>
        <dbReference type="SMART" id="SM00738"/>
    </source>
</evidence>
<dbReference type="InterPro" id="IPR005824">
    <property type="entry name" value="KOW"/>
</dbReference>
<dbReference type="PANTHER" id="PTHR30265">
    <property type="entry name" value="RHO-INTERACTING TRANSCRIPTION TERMINATION FACTOR NUSG"/>
    <property type="match status" value="1"/>
</dbReference>
<organism evidence="10 11">
    <name type="scientific">Candidatus Schekmanbacteria bacterium RBG_13_48_7</name>
    <dbReference type="NCBI Taxonomy" id="1817878"/>
    <lineage>
        <taxon>Bacteria</taxon>
        <taxon>Candidatus Schekmaniibacteriota</taxon>
    </lineage>
</organism>
<proteinExistence type="inferred from homology"/>
<dbReference type="Gene3D" id="2.30.30.30">
    <property type="match status" value="1"/>
</dbReference>
<dbReference type="GO" id="GO:0032784">
    <property type="term" value="P:regulation of DNA-templated transcription elongation"/>
    <property type="evidence" value="ECO:0007669"/>
    <property type="project" value="InterPro"/>
</dbReference>
<evidence type="ECO:0000256" key="6">
    <source>
        <dbReference type="NCBIfam" id="TIGR00922"/>
    </source>
</evidence>
<accession>A0A1F7RIM9</accession>
<feature type="domain" description="KOW" evidence="9">
    <location>
        <begin position="125"/>
        <end position="152"/>
    </location>
</feature>
<feature type="domain" description="NusG-like N-terminal" evidence="8">
    <location>
        <begin position="5"/>
        <end position="113"/>
    </location>
</feature>
<dbReference type="PANTHER" id="PTHR30265:SF2">
    <property type="entry name" value="TRANSCRIPTION TERMINATION_ANTITERMINATION PROTEIN NUSG"/>
    <property type="match status" value="1"/>
</dbReference>
<dbReference type="Pfam" id="PF02357">
    <property type="entry name" value="NusG"/>
    <property type="match status" value="1"/>
</dbReference>
<dbReference type="EMBL" id="MGDD01000348">
    <property type="protein sequence ID" value="OGL41372.1"/>
    <property type="molecule type" value="Genomic_DNA"/>
</dbReference>
<dbReference type="Proteomes" id="UP000179266">
    <property type="component" value="Unassembled WGS sequence"/>
</dbReference>
<dbReference type="AlphaFoldDB" id="A0A1F7RIM9"/>
<dbReference type="NCBIfam" id="TIGR00922">
    <property type="entry name" value="nusG"/>
    <property type="match status" value="1"/>
</dbReference>
<evidence type="ECO:0000256" key="3">
    <source>
        <dbReference type="ARBA" id="ARBA00023015"/>
    </source>
</evidence>
<keyword evidence="1 5" id="KW-0806">Transcription termination</keyword>
<dbReference type="GO" id="GO:0006353">
    <property type="term" value="P:DNA-templated transcription termination"/>
    <property type="evidence" value="ECO:0007669"/>
    <property type="project" value="UniProtKB-UniRule"/>
</dbReference>
<dbReference type="InterPro" id="IPR043425">
    <property type="entry name" value="NusG-like"/>
</dbReference>
<dbReference type="SUPFAM" id="SSF50104">
    <property type="entry name" value="Translation proteins SH3-like domain"/>
    <property type="match status" value="1"/>
</dbReference>
<protein>
    <recommendedName>
        <fullName evidence="5 6">Transcription termination/antitermination protein NusG</fullName>
    </recommendedName>
</protein>
<dbReference type="GO" id="GO:0031564">
    <property type="term" value="P:transcription antitermination"/>
    <property type="evidence" value="ECO:0007669"/>
    <property type="project" value="UniProtKB-UniRule"/>
</dbReference>
<evidence type="ECO:0000256" key="1">
    <source>
        <dbReference type="ARBA" id="ARBA00022472"/>
    </source>
</evidence>
<dbReference type="InterPro" id="IPR001062">
    <property type="entry name" value="Transcrpt_antiterm_NusG"/>
</dbReference>
<dbReference type="InterPro" id="IPR014722">
    <property type="entry name" value="Rib_uL2_dom2"/>
</dbReference>
<evidence type="ECO:0000313" key="11">
    <source>
        <dbReference type="Proteomes" id="UP000179266"/>
    </source>
</evidence>
<dbReference type="InterPro" id="IPR008991">
    <property type="entry name" value="Translation_prot_SH3-like_sf"/>
</dbReference>
<dbReference type="SMART" id="SM00738">
    <property type="entry name" value="NGN"/>
    <property type="match status" value="1"/>
</dbReference>